<proteinExistence type="predicted"/>
<dbReference type="AlphaFoldDB" id="A0A834DM87"/>
<evidence type="ECO:0000313" key="3">
    <source>
        <dbReference type="Proteomes" id="UP000664940"/>
    </source>
</evidence>
<accession>A0A834DM87</accession>
<protein>
    <submittedName>
        <fullName evidence="2">Uncharacterized protein</fullName>
    </submittedName>
</protein>
<name>A0A834DM87_9CHIR</name>
<sequence length="209" mass="21981">MLKKSLKTLLPRVHCPADPSGSSQTGCAELLAPPPSLDKLPHGQAAPLSPTVHDQHPTLLLDTAASASLKSSSIKITSRATCDAGRNARGLGKNLGGSLPCGPSRRYLLPVPKYGSGLATAENTGRENGFQNVNRLRPFLRGVCRGQRGSESTTPVLSGSGTGRLSPRLSTAQAWLTAGFYHHCDCSLSRGPQRSAPTPTVHISLDWEG</sequence>
<dbReference type="Proteomes" id="UP000664940">
    <property type="component" value="Unassembled WGS sequence"/>
</dbReference>
<evidence type="ECO:0000313" key="2">
    <source>
        <dbReference type="EMBL" id="KAF6086226.1"/>
    </source>
</evidence>
<organism evidence="2 3">
    <name type="scientific">Phyllostomus discolor</name>
    <name type="common">pale spear-nosed bat</name>
    <dbReference type="NCBI Taxonomy" id="89673"/>
    <lineage>
        <taxon>Eukaryota</taxon>
        <taxon>Metazoa</taxon>
        <taxon>Chordata</taxon>
        <taxon>Craniata</taxon>
        <taxon>Vertebrata</taxon>
        <taxon>Euteleostomi</taxon>
        <taxon>Mammalia</taxon>
        <taxon>Eutheria</taxon>
        <taxon>Laurasiatheria</taxon>
        <taxon>Chiroptera</taxon>
        <taxon>Yangochiroptera</taxon>
        <taxon>Phyllostomidae</taxon>
        <taxon>Phyllostominae</taxon>
        <taxon>Phyllostomus</taxon>
    </lineage>
</organism>
<feature type="region of interest" description="Disordered" evidence="1">
    <location>
        <begin position="33"/>
        <end position="54"/>
    </location>
</feature>
<comment type="caution">
    <text evidence="2">The sequence shown here is derived from an EMBL/GenBank/DDBJ whole genome shotgun (WGS) entry which is preliminary data.</text>
</comment>
<gene>
    <name evidence="2" type="ORF">HJG60_008421</name>
</gene>
<reference evidence="2 3" key="1">
    <citation type="journal article" date="2020" name="Nature">
        <title>Six reference-quality genomes reveal evolution of bat adaptations.</title>
        <authorList>
            <person name="Jebb D."/>
            <person name="Huang Z."/>
            <person name="Pippel M."/>
            <person name="Hughes G.M."/>
            <person name="Lavrichenko K."/>
            <person name="Devanna P."/>
            <person name="Winkler S."/>
            <person name="Jermiin L.S."/>
            <person name="Skirmuntt E.C."/>
            <person name="Katzourakis A."/>
            <person name="Burkitt-Gray L."/>
            <person name="Ray D.A."/>
            <person name="Sullivan K.A.M."/>
            <person name="Roscito J.G."/>
            <person name="Kirilenko B.M."/>
            <person name="Davalos L.M."/>
            <person name="Corthals A.P."/>
            <person name="Power M.L."/>
            <person name="Jones G."/>
            <person name="Ransome R.D."/>
            <person name="Dechmann D.K.N."/>
            <person name="Locatelli A.G."/>
            <person name="Puechmaille S.J."/>
            <person name="Fedrigo O."/>
            <person name="Jarvis E.D."/>
            <person name="Hiller M."/>
            <person name="Vernes S.C."/>
            <person name="Myers E.W."/>
            <person name="Teeling E.C."/>
        </authorList>
    </citation>
    <scope>NUCLEOTIDE SEQUENCE [LARGE SCALE GENOMIC DNA]</scope>
    <source>
        <strain evidence="2">Bat1K_MPI-CBG_1</strain>
    </source>
</reference>
<evidence type="ECO:0000256" key="1">
    <source>
        <dbReference type="SAM" id="MobiDB-lite"/>
    </source>
</evidence>
<dbReference type="EMBL" id="JABVXQ010000011">
    <property type="protein sequence ID" value="KAF6086226.1"/>
    <property type="molecule type" value="Genomic_DNA"/>
</dbReference>